<evidence type="ECO:0000313" key="5">
    <source>
        <dbReference type="Proteomes" id="UP001083770"/>
    </source>
</evidence>
<dbReference type="PANTHER" id="PTHR36924">
    <property type="entry name" value="ANTITOXIN HIGA-1"/>
    <property type="match status" value="1"/>
</dbReference>
<evidence type="ECO:0000256" key="2">
    <source>
        <dbReference type="SAM" id="MobiDB-lite"/>
    </source>
</evidence>
<feature type="domain" description="HTH cro/C1-type" evidence="3">
    <location>
        <begin position="21"/>
        <end position="69"/>
    </location>
</feature>
<evidence type="ECO:0000259" key="3">
    <source>
        <dbReference type="PROSITE" id="PS50943"/>
    </source>
</evidence>
<dbReference type="SUPFAM" id="SSF47413">
    <property type="entry name" value="lambda repressor-like DNA-binding domains"/>
    <property type="match status" value="1"/>
</dbReference>
<dbReference type="InterPro" id="IPR010982">
    <property type="entry name" value="Lambda_DNA-bd_dom_sf"/>
</dbReference>
<dbReference type="Proteomes" id="UP001083770">
    <property type="component" value="Unassembled WGS sequence"/>
</dbReference>
<organism evidence="4 5">
    <name type="scientific">Henriciella marina</name>
    <dbReference type="NCBI Taxonomy" id="453851"/>
    <lineage>
        <taxon>Bacteria</taxon>
        <taxon>Pseudomonadati</taxon>
        <taxon>Pseudomonadota</taxon>
        <taxon>Alphaproteobacteria</taxon>
        <taxon>Hyphomonadales</taxon>
        <taxon>Hyphomonadaceae</taxon>
        <taxon>Henriciella</taxon>
    </lineage>
</organism>
<evidence type="ECO:0000313" key="4">
    <source>
        <dbReference type="EMBL" id="MCZ4297964.1"/>
    </source>
</evidence>
<reference evidence="4" key="1">
    <citation type="submission" date="2022-12" db="EMBL/GenBank/DDBJ databases">
        <title>Bacterial isolates from different developmental stages of Nematostella vectensis.</title>
        <authorList>
            <person name="Fraune S."/>
        </authorList>
    </citation>
    <scope>NUCLEOTIDE SEQUENCE</scope>
    <source>
        <strain evidence="4">G21632-S1</strain>
    </source>
</reference>
<accession>A0ABT4LUB3</accession>
<dbReference type="EMBL" id="JAPWGW010000002">
    <property type="protein sequence ID" value="MCZ4297964.1"/>
    <property type="molecule type" value="Genomic_DNA"/>
</dbReference>
<dbReference type="InterPro" id="IPR013430">
    <property type="entry name" value="Toxin_antidote_HigA"/>
</dbReference>
<gene>
    <name evidence="4" type="ORF">O4G74_07840</name>
</gene>
<dbReference type="Pfam" id="PF01381">
    <property type="entry name" value="HTH_3"/>
    <property type="match status" value="1"/>
</dbReference>
<evidence type="ECO:0000256" key="1">
    <source>
        <dbReference type="ARBA" id="ARBA00023125"/>
    </source>
</evidence>
<dbReference type="RefSeq" id="WP_269402082.1">
    <property type="nucleotide sequence ID" value="NZ_JAPWGW010000002.1"/>
</dbReference>
<dbReference type="CDD" id="cd00093">
    <property type="entry name" value="HTH_XRE"/>
    <property type="match status" value="1"/>
</dbReference>
<dbReference type="PANTHER" id="PTHR36924:SF1">
    <property type="entry name" value="ANTITOXIN HIGA-1"/>
    <property type="match status" value="1"/>
</dbReference>
<feature type="region of interest" description="Disordered" evidence="2">
    <location>
        <begin position="98"/>
        <end position="117"/>
    </location>
</feature>
<dbReference type="Gene3D" id="1.10.260.40">
    <property type="entry name" value="lambda repressor-like DNA-binding domains"/>
    <property type="match status" value="1"/>
</dbReference>
<name>A0ABT4LUB3_9PROT</name>
<sequence length="117" mass="13103">MTLLQMPVHPGEILKHEFLDELGLSAGRLARHIHVPRTRIERLVKEETSMTVDTATRLSKAFGTSVEFWINLQVNYDLLCNEPAADISEIEPLIVAQRTGQSSRHEGRSSPQLSATI</sequence>
<keyword evidence="1" id="KW-0238">DNA-binding</keyword>
<proteinExistence type="predicted"/>
<dbReference type="PROSITE" id="PS50943">
    <property type="entry name" value="HTH_CROC1"/>
    <property type="match status" value="1"/>
</dbReference>
<keyword evidence="5" id="KW-1185">Reference proteome</keyword>
<comment type="caution">
    <text evidence="4">The sequence shown here is derived from an EMBL/GenBank/DDBJ whole genome shotgun (WGS) entry which is preliminary data.</text>
</comment>
<dbReference type="SMART" id="SM00530">
    <property type="entry name" value="HTH_XRE"/>
    <property type="match status" value="1"/>
</dbReference>
<dbReference type="NCBIfam" id="TIGR02607">
    <property type="entry name" value="antidote_HigA"/>
    <property type="match status" value="1"/>
</dbReference>
<protein>
    <submittedName>
        <fullName evidence="4">HigA family addiction module antitoxin</fullName>
    </submittedName>
</protein>
<dbReference type="InterPro" id="IPR001387">
    <property type="entry name" value="Cro/C1-type_HTH"/>
</dbReference>